<dbReference type="AlphaFoldDB" id="A0AAD9ZCE4"/>
<name>A0AAD9ZCE4_9LECA</name>
<protein>
    <submittedName>
        <fullName evidence="2">Uncharacterized protein</fullName>
    </submittedName>
</protein>
<accession>A0AAD9ZCE4</accession>
<evidence type="ECO:0000313" key="3">
    <source>
        <dbReference type="Proteomes" id="UP001276659"/>
    </source>
</evidence>
<feature type="region of interest" description="Disordered" evidence="1">
    <location>
        <begin position="1"/>
        <end position="236"/>
    </location>
</feature>
<reference evidence="2" key="1">
    <citation type="submission" date="2022-11" db="EMBL/GenBank/DDBJ databases">
        <title>Chromosomal genome sequence assembly and mating type (MAT) locus characterization of the leprose asexual lichenized fungus Lepraria neglecta (Nyl.) Erichsen.</title>
        <authorList>
            <person name="Allen J.L."/>
            <person name="Pfeffer B."/>
        </authorList>
    </citation>
    <scope>NUCLEOTIDE SEQUENCE</scope>
    <source>
        <strain evidence="2">Allen 5258</strain>
    </source>
</reference>
<feature type="compositionally biased region" description="Basic and acidic residues" evidence="1">
    <location>
        <begin position="80"/>
        <end position="101"/>
    </location>
</feature>
<evidence type="ECO:0000313" key="2">
    <source>
        <dbReference type="EMBL" id="KAK3175897.1"/>
    </source>
</evidence>
<feature type="compositionally biased region" description="Basic and acidic residues" evidence="1">
    <location>
        <begin position="135"/>
        <end position="156"/>
    </location>
</feature>
<evidence type="ECO:0000256" key="1">
    <source>
        <dbReference type="SAM" id="MobiDB-lite"/>
    </source>
</evidence>
<comment type="caution">
    <text evidence="2">The sequence shown here is derived from an EMBL/GenBank/DDBJ whole genome shotgun (WGS) entry which is preliminary data.</text>
</comment>
<proteinExistence type="predicted"/>
<keyword evidence="3" id="KW-1185">Reference proteome</keyword>
<feature type="compositionally biased region" description="Basic and acidic residues" evidence="1">
    <location>
        <begin position="40"/>
        <end position="54"/>
    </location>
</feature>
<feature type="compositionally biased region" description="Polar residues" evidence="1">
    <location>
        <begin position="200"/>
        <end position="210"/>
    </location>
</feature>
<gene>
    <name evidence="2" type="ORF">OEA41_007219</name>
</gene>
<organism evidence="2 3">
    <name type="scientific">Lepraria neglecta</name>
    <dbReference type="NCBI Taxonomy" id="209136"/>
    <lineage>
        <taxon>Eukaryota</taxon>
        <taxon>Fungi</taxon>
        <taxon>Dikarya</taxon>
        <taxon>Ascomycota</taxon>
        <taxon>Pezizomycotina</taxon>
        <taxon>Lecanoromycetes</taxon>
        <taxon>OSLEUM clade</taxon>
        <taxon>Lecanoromycetidae</taxon>
        <taxon>Lecanorales</taxon>
        <taxon>Lecanorineae</taxon>
        <taxon>Stereocaulaceae</taxon>
        <taxon>Lepraria</taxon>
    </lineage>
</organism>
<dbReference type="Proteomes" id="UP001276659">
    <property type="component" value="Unassembled WGS sequence"/>
</dbReference>
<dbReference type="EMBL" id="JASNWA010000004">
    <property type="protein sequence ID" value="KAK3175897.1"/>
    <property type="molecule type" value="Genomic_DNA"/>
</dbReference>
<sequence>MGNDQSRVYMDYKNQQYVHTRRRTSRDTPRRTQSIRNQAPRRDEGPHGGGDRGRGRTQNSRPQARQEEEYYSEDEYPQPPRRDERPPHRREERAPPSHSERPPPPAQQGYGRQGAPRPQETREYMAQGFDPPRQAQHEPRGSGIERDRVFVAEPRDPPPNLGRENSRRNQAPTPAPLNVPKQGFRPEMWGEQVRGGFPPQMNNGASTDFENSIRGVQAHLGPSRRGATGRGGDARR</sequence>